<feature type="domain" description="Protein kinase" evidence="1">
    <location>
        <begin position="1"/>
        <end position="134"/>
    </location>
</feature>
<dbReference type="OrthoDB" id="6373300at2759"/>
<proteinExistence type="predicted"/>
<sequence>MKWADFGLSKSVNERGTFSMSEVKGTIEWLAPELLKLLDDTKENDQSESEVRQRGTVKSDVFAEGLTFGYYLLGGLHLFGSRFHINPNILSNKPVNLKEIKIESFRNLIPKMLDSNPENRITSAEVAQQLKPKTTTNEEVTTILQTIFRGASNFVASLNSRTTHVANGYDEEIYVRVITNLLKEEYCSLLSNQWGLVKTDVWPEIHKIYLDKVWECFKEKRGTPIERGKFQAFYTNAPLSENVFITIASETRLICLNYEVQVNRSVIVDKNGQMQNAKYEKGITGDSSIWTDEHGVNHTRALKRKRSSDSS</sequence>
<keyword evidence="3" id="KW-1185">Reference proteome</keyword>
<gene>
    <name evidence="2" type="ORF">DGAL_LOCUS7432</name>
</gene>
<comment type="caution">
    <text evidence="2">The sequence shown here is derived from an EMBL/GenBank/DDBJ whole genome shotgun (WGS) entry which is preliminary data.</text>
</comment>
<dbReference type="AlphaFoldDB" id="A0A8J2RMW5"/>
<dbReference type="PANTHER" id="PTHR13954:SF6">
    <property type="entry name" value="NON-SPECIFIC SERINE_THREONINE PROTEIN KINASE"/>
    <property type="match status" value="1"/>
</dbReference>
<reference evidence="2" key="1">
    <citation type="submission" date="2021-11" db="EMBL/GenBank/DDBJ databases">
        <authorList>
            <person name="Schell T."/>
        </authorList>
    </citation>
    <scope>NUCLEOTIDE SEQUENCE</scope>
    <source>
        <strain evidence="2">M5</strain>
    </source>
</reference>
<dbReference type="EMBL" id="CAKKLH010000146">
    <property type="protein sequence ID" value="CAH0104525.1"/>
    <property type="molecule type" value="Genomic_DNA"/>
</dbReference>
<dbReference type="GO" id="GO:0051082">
    <property type="term" value="F:unfolded protein binding"/>
    <property type="evidence" value="ECO:0007669"/>
    <property type="project" value="TreeGrafter"/>
</dbReference>
<name>A0A8J2RMW5_9CRUS</name>
<accession>A0A8J2RMW5</accession>
<dbReference type="GO" id="GO:0036498">
    <property type="term" value="P:IRE1-mediated unfolded protein response"/>
    <property type="evidence" value="ECO:0007669"/>
    <property type="project" value="TreeGrafter"/>
</dbReference>
<evidence type="ECO:0000313" key="2">
    <source>
        <dbReference type="EMBL" id="CAH0104525.1"/>
    </source>
</evidence>
<dbReference type="PROSITE" id="PS50011">
    <property type="entry name" value="PROTEIN_KINASE_DOM"/>
    <property type="match status" value="1"/>
</dbReference>
<dbReference type="Gene3D" id="1.10.510.10">
    <property type="entry name" value="Transferase(Phosphotransferase) domain 1"/>
    <property type="match status" value="1"/>
</dbReference>
<dbReference type="InterPro" id="IPR045133">
    <property type="entry name" value="IRE1/2-like"/>
</dbReference>
<dbReference type="GO" id="GO:0005524">
    <property type="term" value="F:ATP binding"/>
    <property type="evidence" value="ECO:0007669"/>
    <property type="project" value="InterPro"/>
</dbReference>
<dbReference type="GO" id="GO:0004674">
    <property type="term" value="F:protein serine/threonine kinase activity"/>
    <property type="evidence" value="ECO:0007669"/>
    <property type="project" value="InterPro"/>
</dbReference>
<dbReference type="GO" id="GO:0004521">
    <property type="term" value="F:RNA endonuclease activity"/>
    <property type="evidence" value="ECO:0007669"/>
    <property type="project" value="InterPro"/>
</dbReference>
<dbReference type="InterPro" id="IPR011009">
    <property type="entry name" value="Kinase-like_dom_sf"/>
</dbReference>
<dbReference type="InterPro" id="IPR000719">
    <property type="entry name" value="Prot_kinase_dom"/>
</dbReference>
<dbReference type="GO" id="GO:0070059">
    <property type="term" value="P:intrinsic apoptotic signaling pathway in response to endoplasmic reticulum stress"/>
    <property type="evidence" value="ECO:0007669"/>
    <property type="project" value="TreeGrafter"/>
</dbReference>
<dbReference type="SUPFAM" id="SSF56112">
    <property type="entry name" value="Protein kinase-like (PK-like)"/>
    <property type="match status" value="1"/>
</dbReference>
<dbReference type="GO" id="GO:1990604">
    <property type="term" value="C:IRE1-TRAF2-ASK1 complex"/>
    <property type="evidence" value="ECO:0007669"/>
    <property type="project" value="TreeGrafter"/>
</dbReference>
<evidence type="ECO:0000313" key="3">
    <source>
        <dbReference type="Proteomes" id="UP000789390"/>
    </source>
</evidence>
<dbReference type="PANTHER" id="PTHR13954">
    <property type="entry name" value="IRE1-RELATED"/>
    <property type="match status" value="1"/>
</dbReference>
<dbReference type="Pfam" id="PF00069">
    <property type="entry name" value="Pkinase"/>
    <property type="match status" value="1"/>
</dbReference>
<protein>
    <recommendedName>
        <fullName evidence="1">Protein kinase domain-containing protein</fullName>
    </recommendedName>
</protein>
<organism evidence="2 3">
    <name type="scientific">Daphnia galeata</name>
    <dbReference type="NCBI Taxonomy" id="27404"/>
    <lineage>
        <taxon>Eukaryota</taxon>
        <taxon>Metazoa</taxon>
        <taxon>Ecdysozoa</taxon>
        <taxon>Arthropoda</taxon>
        <taxon>Crustacea</taxon>
        <taxon>Branchiopoda</taxon>
        <taxon>Diplostraca</taxon>
        <taxon>Cladocera</taxon>
        <taxon>Anomopoda</taxon>
        <taxon>Daphniidae</taxon>
        <taxon>Daphnia</taxon>
    </lineage>
</organism>
<dbReference type="Proteomes" id="UP000789390">
    <property type="component" value="Unassembled WGS sequence"/>
</dbReference>
<evidence type="ECO:0000259" key="1">
    <source>
        <dbReference type="PROSITE" id="PS50011"/>
    </source>
</evidence>